<accession>A0A0L0F1R5</accession>
<dbReference type="RefSeq" id="XP_014144539.1">
    <property type="nucleotide sequence ID" value="XM_014289064.1"/>
</dbReference>
<proteinExistence type="predicted"/>
<feature type="non-terminal residue" evidence="1">
    <location>
        <position position="85"/>
    </location>
</feature>
<dbReference type="EMBL" id="KQ250602">
    <property type="protein sequence ID" value="KNC70637.1"/>
    <property type="molecule type" value="Genomic_DNA"/>
</dbReference>
<organism evidence="1 2">
    <name type="scientific">Sphaeroforma arctica JP610</name>
    <dbReference type="NCBI Taxonomy" id="667725"/>
    <lineage>
        <taxon>Eukaryota</taxon>
        <taxon>Ichthyosporea</taxon>
        <taxon>Ichthyophonida</taxon>
        <taxon>Sphaeroforma</taxon>
    </lineage>
</organism>
<dbReference type="GeneID" id="25917336"/>
<dbReference type="Proteomes" id="UP000054560">
    <property type="component" value="Unassembled WGS sequence"/>
</dbReference>
<protein>
    <submittedName>
        <fullName evidence="1">Uncharacterized protein</fullName>
    </submittedName>
</protein>
<gene>
    <name evidence="1" type="ORF">SARC_16832</name>
</gene>
<evidence type="ECO:0000313" key="2">
    <source>
        <dbReference type="Proteomes" id="UP000054560"/>
    </source>
</evidence>
<keyword evidence="2" id="KW-1185">Reference proteome</keyword>
<reference evidence="1 2" key="1">
    <citation type="submission" date="2011-02" db="EMBL/GenBank/DDBJ databases">
        <title>The Genome Sequence of Sphaeroforma arctica JP610.</title>
        <authorList>
            <consortium name="The Broad Institute Genome Sequencing Platform"/>
            <person name="Russ C."/>
            <person name="Cuomo C."/>
            <person name="Young S.K."/>
            <person name="Zeng Q."/>
            <person name="Gargeya S."/>
            <person name="Alvarado L."/>
            <person name="Berlin A."/>
            <person name="Chapman S.B."/>
            <person name="Chen Z."/>
            <person name="Freedman E."/>
            <person name="Gellesch M."/>
            <person name="Goldberg J."/>
            <person name="Griggs A."/>
            <person name="Gujja S."/>
            <person name="Heilman E."/>
            <person name="Heiman D."/>
            <person name="Howarth C."/>
            <person name="Mehta T."/>
            <person name="Neiman D."/>
            <person name="Pearson M."/>
            <person name="Roberts A."/>
            <person name="Saif S."/>
            <person name="Shea T."/>
            <person name="Shenoy N."/>
            <person name="Sisk P."/>
            <person name="Stolte C."/>
            <person name="Sykes S."/>
            <person name="White J."/>
            <person name="Yandava C."/>
            <person name="Burger G."/>
            <person name="Gray M.W."/>
            <person name="Holland P.W.H."/>
            <person name="King N."/>
            <person name="Lang F.B.F."/>
            <person name="Roger A.J."/>
            <person name="Ruiz-Trillo I."/>
            <person name="Haas B."/>
            <person name="Nusbaum C."/>
            <person name="Birren B."/>
        </authorList>
    </citation>
    <scope>NUCLEOTIDE SEQUENCE [LARGE SCALE GENOMIC DNA]</scope>
    <source>
        <strain evidence="1 2">JP610</strain>
    </source>
</reference>
<name>A0A0L0F1R5_9EUKA</name>
<sequence>MCVILCTEALISLSLPPPAPDKVEKVDVNKEAVLRALSDFMTELVSNLSTLLACSSATQKTAYPSTVSDLVSLVDEFGTYLSPRI</sequence>
<evidence type="ECO:0000313" key="1">
    <source>
        <dbReference type="EMBL" id="KNC70637.1"/>
    </source>
</evidence>
<dbReference type="AlphaFoldDB" id="A0A0L0F1R5"/>